<keyword evidence="2" id="KW-0540">Nuclease</keyword>
<dbReference type="PANTHER" id="PTHR32182:SF22">
    <property type="entry name" value="ATP-DEPENDENT ENDONUCLEASE, OLD FAMILY-RELATED"/>
    <property type="match status" value="1"/>
</dbReference>
<evidence type="ECO:0000259" key="1">
    <source>
        <dbReference type="Pfam" id="PF13166"/>
    </source>
</evidence>
<organism evidence="2 3">
    <name type="scientific">Escherichia coli</name>
    <dbReference type="NCBI Taxonomy" id="562"/>
    <lineage>
        <taxon>Bacteria</taxon>
        <taxon>Pseudomonadati</taxon>
        <taxon>Pseudomonadota</taxon>
        <taxon>Gammaproteobacteria</taxon>
        <taxon>Enterobacterales</taxon>
        <taxon>Enterobacteriaceae</taxon>
        <taxon>Escherichia</taxon>
    </lineage>
</organism>
<dbReference type="GO" id="GO:0004519">
    <property type="term" value="F:endonuclease activity"/>
    <property type="evidence" value="ECO:0007669"/>
    <property type="project" value="UniProtKB-KW"/>
</dbReference>
<dbReference type="PATRIC" id="fig|562.7396.peg.1475"/>
<keyword evidence="2" id="KW-0378">Hydrolase</keyword>
<feature type="domain" description="Protein CR006 P-loop" evidence="1">
    <location>
        <begin position="546"/>
        <end position="692"/>
    </location>
</feature>
<dbReference type="Proteomes" id="UP000037564">
    <property type="component" value="Unassembled WGS sequence"/>
</dbReference>
<dbReference type="EMBL" id="LGZN01000020">
    <property type="protein sequence ID" value="KNF70430.1"/>
    <property type="molecule type" value="Genomic_DNA"/>
</dbReference>
<dbReference type="SUPFAM" id="SSF52540">
    <property type="entry name" value="P-loop containing nucleoside triphosphate hydrolases"/>
    <property type="match status" value="1"/>
</dbReference>
<gene>
    <name evidence="2" type="ORF">WR15_07975</name>
</gene>
<evidence type="ECO:0000313" key="3">
    <source>
        <dbReference type="Proteomes" id="UP000037564"/>
    </source>
</evidence>
<evidence type="ECO:0000313" key="2">
    <source>
        <dbReference type="EMBL" id="KNF70430.1"/>
    </source>
</evidence>
<dbReference type="Pfam" id="PF13166">
    <property type="entry name" value="AAA_13"/>
    <property type="match status" value="1"/>
</dbReference>
<dbReference type="GO" id="GO:0000731">
    <property type="term" value="P:DNA synthesis involved in DNA repair"/>
    <property type="evidence" value="ECO:0007669"/>
    <property type="project" value="TreeGrafter"/>
</dbReference>
<dbReference type="InterPro" id="IPR027417">
    <property type="entry name" value="P-loop_NTPase"/>
</dbReference>
<name>A0A0H0G9T4_ECOLX</name>
<comment type="caution">
    <text evidence="2">The sequence shown here is derived from an EMBL/GenBank/DDBJ whole genome shotgun (WGS) entry which is preliminary data.</text>
</comment>
<dbReference type="Gene3D" id="3.40.50.300">
    <property type="entry name" value="P-loop containing nucleotide triphosphate hydrolases"/>
    <property type="match status" value="2"/>
</dbReference>
<dbReference type="AlphaFoldDB" id="A0A0H0G9T4"/>
<protein>
    <submittedName>
        <fullName evidence="2">Restriction endonuclease</fullName>
    </submittedName>
</protein>
<proteinExistence type="predicted"/>
<keyword evidence="2" id="KW-0255">Endonuclease</keyword>
<dbReference type="RefSeq" id="WP_021534238.1">
    <property type="nucleotide sequence ID" value="NZ_CADIIP010000009.1"/>
</dbReference>
<dbReference type="GO" id="GO:0006302">
    <property type="term" value="P:double-strand break repair"/>
    <property type="evidence" value="ECO:0007669"/>
    <property type="project" value="TreeGrafter"/>
</dbReference>
<dbReference type="PANTHER" id="PTHR32182">
    <property type="entry name" value="DNA REPLICATION AND REPAIR PROTEIN RECF"/>
    <property type="match status" value="1"/>
</dbReference>
<reference evidence="2 3" key="1">
    <citation type="submission" date="2015-07" db="EMBL/GenBank/DDBJ databases">
        <title>Genome sequences of 64 non-O157:H7 Shiga toxin-producing Escherichia coli strains.</title>
        <authorList>
            <person name="Gonzalez-Escalona N."/>
            <person name="Toro M."/>
            <person name="Timme R."/>
            <person name="Payne J."/>
        </authorList>
    </citation>
    <scope>NUCLEOTIDE SEQUENCE [LARGE SCALE GENOMIC DNA]</scope>
    <source>
        <strain evidence="2 3">CFSAN026843</strain>
    </source>
</reference>
<dbReference type="InterPro" id="IPR026866">
    <property type="entry name" value="CR006_AAA"/>
</dbReference>
<accession>A0A0H0G9T4</accession>
<sequence>MDVKADIIAWLLKQQDWFQELAERLIQQDDLTDNDLQQVIALLKTPHGRTKTTHHTFLGLASAEQGSGTLRLSRIEAVKGIENLAPRLPLDFGSGNLTVIYGHNGSGKSSYTRVLKRMSGKPRAAQLNSNVFNPLPPERSCHIKWKANESNAEADWSADSPPIDALKGIDIFDTDESLHYLTQESAATYIPSVVGLFEKLAQYLKLVRDKLRDEQSQLVSKLPELPAVYQRCHIATTYSALSTATTENIAVMTNWSEADEQALSALNERLNVKDPAENARNKLAVQTSVNQIITQLEQTAKTFSQSNIDCLRALRADSISKRRIALDSERIKDDSLEGIGSPVWRAMWEAARDYSRTPYPDKAFPATDEACCVLCNQALSAEAQQRLNNLEAFVQSRLESDAATAECLYAQAIGSITIPPSMAEIATLCASAAIQEEWNKYLTGIWSSASLSRQALTEHEATQTAVPLADLTEAITNLRTYRDRLQGEADQFQRDAAGFDRAKALQNKNEAEARRWLSGQAEAIRAEVERLKKRSEFDEWISLAASRALSTKSADITQKVVTEAYAARFNRELKVLGAPGLQVELVKIRTENAKVLHQLQLKGAQRDKLHNVLSEGERRIISLAAFLADVTDRPGSAPFIFDDPISSLDHEFEWQVAKRLVELAKSRQVIILTHRLSLYGVIEDLARKEGDPWKKQHHKSICIESFDGAAGHPADQEVWNANTKSANNILLTRLDSAYKSGQEHGAIAFRGLAQGVCSDFRKLIERSVEEDLFNGVVIRHRRGIQTDGRLPYVQDITAEDCKLIESLMTKYSCYEHSQSTEMPASIPEYKELRADISTLKEWRDQIKTRRTLMK</sequence>